<keyword evidence="2" id="KW-0378">Hydrolase</keyword>
<gene>
    <name evidence="7" type="primary">LOC105360373</name>
</gene>
<evidence type="ECO:0000259" key="5">
    <source>
        <dbReference type="PROSITE" id="PS50240"/>
    </source>
</evidence>
<dbReference type="AlphaFoldDB" id="A0AAJ6VMP0"/>
<dbReference type="RefSeq" id="XP_011495567.1">
    <property type="nucleotide sequence ID" value="XM_011497265.1"/>
</dbReference>
<keyword evidence="3" id="KW-0720">Serine protease</keyword>
<dbReference type="GO" id="GO:0006508">
    <property type="term" value="P:proteolysis"/>
    <property type="evidence" value="ECO:0007669"/>
    <property type="project" value="UniProtKB-KW"/>
</dbReference>
<evidence type="ECO:0000313" key="7">
    <source>
        <dbReference type="RefSeq" id="XP_011495567.1"/>
    </source>
</evidence>
<dbReference type="SMART" id="SM00020">
    <property type="entry name" value="Tryp_SPc"/>
    <property type="match status" value="1"/>
</dbReference>
<evidence type="ECO:0000256" key="3">
    <source>
        <dbReference type="ARBA" id="ARBA00022825"/>
    </source>
</evidence>
<dbReference type="PROSITE" id="PS50240">
    <property type="entry name" value="TRYPSIN_DOM"/>
    <property type="match status" value="1"/>
</dbReference>
<keyword evidence="6" id="KW-1185">Reference proteome</keyword>
<evidence type="ECO:0000256" key="1">
    <source>
        <dbReference type="ARBA" id="ARBA00022670"/>
    </source>
</evidence>
<dbReference type="InterPro" id="IPR050430">
    <property type="entry name" value="Peptidase_S1"/>
</dbReference>
<dbReference type="Gene3D" id="2.40.10.10">
    <property type="entry name" value="Trypsin-like serine proteases"/>
    <property type="match status" value="2"/>
</dbReference>
<evidence type="ECO:0000313" key="6">
    <source>
        <dbReference type="Proteomes" id="UP000695007"/>
    </source>
</evidence>
<dbReference type="GeneID" id="105360373"/>
<keyword evidence="1" id="KW-0645">Protease</keyword>
<evidence type="ECO:0000256" key="2">
    <source>
        <dbReference type="ARBA" id="ARBA00022801"/>
    </source>
</evidence>
<organism evidence="6 7">
    <name type="scientific">Ceratosolen solmsi marchali</name>
    <dbReference type="NCBI Taxonomy" id="326594"/>
    <lineage>
        <taxon>Eukaryota</taxon>
        <taxon>Metazoa</taxon>
        <taxon>Ecdysozoa</taxon>
        <taxon>Arthropoda</taxon>
        <taxon>Hexapoda</taxon>
        <taxon>Insecta</taxon>
        <taxon>Pterygota</taxon>
        <taxon>Neoptera</taxon>
        <taxon>Endopterygota</taxon>
        <taxon>Hymenoptera</taxon>
        <taxon>Apocrita</taxon>
        <taxon>Proctotrupomorpha</taxon>
        <taxon>Chalcidoidea</taxon>
        <taxon>Agaonidae</taxon>
        <taxon>Agaoninae</taxon>
        <taxon>Ceratosolen</taxon>
    </lineage>
</organism>
<name>A0AAJ6VMP0_9HYME</name>
<dbReference type="PANTHER" id="PTHR24276">
    <property type="entry name" value="POLYSERASE-RELATED"/>
    <property type="match status" value="1"/>
</dbReference>
<protein>
    <submittedName>
        <fullName evidence="7">Uncharacterized protein LOC105360373</fullName>
    </submittedName>
</protein>
<dbReference type="InterPro" id="IPR009003">
    <property type="entry name" value="Peptidase_S1_PA"/>
</dbReference>
<dbReference type="Proteomes" id="UP000695007">
    <property type="component" value="Unplaced"/>
</dbReference>
<dbReference type="GO" id="GO:0004252">
    <property type="term" value="F:serine-type endopeptidase activity"/>
    <property type="evidence" value="ECO:0007669"/>
    <property type="project" value="InterPro"/>
</dbReference>
<dbReference type="PANTHER" id="PTHR24276:SF98">
    <property type="entry name" value="FI18310P1-RELATED"/>
    <property type="match status" value="1"/>
</dbReference>
<dbReference type="Pfam" id="PF00089">
    <property type="entry name" value="Trypsin"/>
    <property type="match status" value="2"/>
</dbReference>
<dbReference type="InterPro" id="IPR043504">
    <property type="entry name" value="Peptidase_S1_PA_chymotrypsin"/>
</dbReference>
<feature type="domain" description="Peptidase S1" evidence="5">
    <location>
        <begin position="1"/>
        <end position="226"/>
    </location>
</feature>
<dbReference type="SUPFAM" id="SSF50494">
    <property type="entry name" value="Trypsin-like serine proteases"/>
    <property type="match status" value="2"/>
</dbReference>
<dbReference type="InterPro" id="IPR001254">
    <property type="entry name" value="Trypsin_dom"/>
</dbReference>
<dbReference type="KEGG" id="csol:105360373"/>
<reference evidence="7" key="1">
    <citation type="submission" date="2025-08" db="UniProtKB">
        <authorList>
            <consortium name="RefSeq"/>
        </authorList>
    </citation>
    <scope>IDENTIFICATION</scope>
</reference>
<accession>A0AAJ6VMP0</accession>
<evidence type="ECO:0000256" key="4">
    <source>
        <dbReference type="ARBA" id="ARBA00023157"/>
    </source>
</evidence>
<sequence>MIKLNFDNPRPVENHLCTAALISTQHVLSAATCTNDRLSNETLILLGDRNLNNCNIYSILWWINYDAWSEFKRVPRLYFVNDISISKLLRPVEHDIVPGVLLYMPNENLEASSAQVAAWGANNHHIITPYMLTSTVRFLSNSKCQSKLTKLEKSFVLVHERFFCTNAHPYVILFRGDFGGPLIYRNRIIGINKETLPQMDGNFHPSKINIHTSIFPYRQFIEDVTSIEYNLKSVNAIIGNNVRQVNTGEFKFIVSLMKINRANSIPNEAHYCTGSLITRKDVLSCAHCLDEEELESSQVLIGSSDLRFGEMLYIYWWITYDQWGDSGGPLLSMGMVIGVNTATVPVTVKVPHPDKVNVHAGIEYYRAFILEAIGSSFVWS</sequence>
<proteinExistence type="predicted"/>
<keyword evidence="4" id="KW-1015">Disulfide bond</keyword>